<sequence>MKLRGWMKRNREFIIIVLVFCFFLALAFVGYKLGGSSKKDKQGPADTVTELKKTEQGNGQEGGEGDKGKSKGSAKGFYTEISPTEILDRIRAYGDMQALPAGEQPDLLPVGWFVYFFAIDSVEGAVAKVSFDTSETGFGANIICELDLEGYPQFLKMKTGEKVWLQGMLQGVQPEGTGTFYVRPEYFRFDGKKGNFVFPEED</sequence>
<dbReference type="HOGENOM" id="CLU_1352828_0_0_7"/>
<evidence type="ECO:0000256" key="1">
    <source>
        <dbReference type="SAM" id="MobiDB-lite"/>
    </source>
</evidence>
<organism evidence="2 3">
    <name type="scientific">Desulfotalea psychrophila (strain LSv54 / DSM 12343)</name>
    <dbReference type="NCBI Taxonomy" id="177439"/>
    <lineage>
        <taxon>Bacteria</taxon>
        <taxon>Pseudomonadati</taxon>
        <taxon>Thermodesulfobacteriota</taxon>
        <taxon>Desulfobulbia</taxon>
        <taxon>Desulfobulbales</taxon>
        <taxon>Desulfocapsaceae</taxon>
        <taxon>Desulfotalea</taxon>
    </lineage>
</organism>
<proteinExistence type="predicted"/>
<evidence type="ECO:0000313" key="2">
    <source>
        <dbReference type="EMBL" id="CAG37452.1"/>
    </source>
</evidence>
<dbReference type="EMBL" id="CR522870">
    <property type="protein sequence ID" value="CAG37452.1"/>
    <property type="molecule type" value="Genomic_DNA"/>
</dbReference>
<feature type="region of interest" description="Disordered" evidence="1">
    <location>
        <begin position="36"/>
        <end position="76"/>
    </location>
</feature>
<reference evidence="3" key="1">
    <citation type="journal article" date="2004" name="Environ. Microbiol.">
        <title>The genome of Desulfotalea psychrophila, a sulfate-reducing bacterium from permanently cold Arctic sediments.</title>
        <authorList>
            <person name="Rabus R."/>
            <person name="Ruepp A."/>
            <person name="Frickey T."/>
            <person name="Rattei T."/>
            <person name="Fartmann B."/>
            <person name="Stark M."/>
            <person name="Bauer M."/>
            <person name="Zibat A."/>
            <person name="Lombardot T."/>
            <person name="Becker I."/>
            <person name="Amann J."/>
            <person name="Gellner K."/>
            <person name="Teeling H."/>
            <person name="Leuschner W.D."/>
            <person name="Gloeckner F.-O."/>
            <person name="Lupas A.N."/>
            <person name="Amann R."/>
            <person name="Klenk H.-P."/>
        </authorList>
    </citation>
    <scope>NUCLEOTIDE SEQUENCE [LARGE SCALE GENOMIC DNA]</scope>
    <source>
        <strain evidence="3">DSM 12343 / LSv54</strain>
    </source>
</reference>
<gene>
    <name evidence="2" type="ordered locus">DP2723</name>
</gene>
<keyword evidence="3" id="KW-1185">Reference proteome</keyword>
<evidence type="ECO:0000313" key="3">
    <source>
        <dbReference type="Proteomes" id="UP000000602"/>
    </source>
</evidence>
<dbReference type="AlphaFoldDB" id="Q6AJM8"/>
<feature type="compositionally biased region" description="Basic and acidic residues" evidence="1">
    <location>
        <begin position="37"/>
        <end position="55"/>
    </location>
</feature>
<dbReference type="RefSeq" id="WP_011189964.1">
    <property type="nucleotide sequence ID" value="NC_006138.1"/>
</dbReference>
<dbReference type="KEGG" id="dps:DP2723"/>
<accession>Q6AJM8</accession>
<protein>
    <submittedName>
        <fullName evidence="2">Uncharacterized protein</fullName>
    </submittedName>
</protein>
<dbReference type="OrthoDB" id="5431993at2"/>
<dbReference type="Proteomes" id="UP000000602">
    <property type="component" value="Chromosome"/>
</dbReference>
<name>Q6AJM8_DESPS</name>
<dbReference type="STRING" id="177439.DP2723"/>